<evidence type="ECO:0000313" key="12">
    <source>
        <dbReference type="Proteomes" id="UP001360560"/>
    </source>
</evidence>
<dbReference type="InterPro" id="IPR011877">
    <property type="entry name" value="Ribokinase"/>
</dbReference>
<dbReference type="EC" id="2.7.1.15" evidence="9"/>
<reference evidence="11 12" key="1">
    <citation type="journal article" date="2023" name="Elife">
        <title>Identification of key yeast species and microbe-microbe interactions impacting larval growth of Drosophila in the wild.</title>
        <authorList>
            <person name="Mure A."/>
            <person name="Sugiura Y."/>
            <person name="Maeda R."/>
            <person name="Honda K."/>
            <person name="Sakurai N."/>
            <person name="Takahashi Y."/>
            <person name="Watada M."/>
            <person name="Katoh T."/>
            <person name="Gotoh A."/>
            <person name="Gotoh Y."/>
            <person name="Taniguchi I."/>
            <person name="Nakamura K."/>
            <person name="Hayashi T."/>
            <person name="Katayama T."/>
            <person name="Uemura T."/>
            <person name="Hattori Y."/>
        </authorList>
    </citation>
    <scope>NUCLEOTIDE SEQUENCE [LARGE SCALE GENOMIC DNA]</scope>
    <source>
        <strain evidence="11 12">SC-9</strain>
    </source>
</reference>
<dbReference type="GO" id="GO:0005524">
    <property type="term" value="F:ATP binding"/>
    <property type="evidence" value="ECO:0007669"/>
    <property type="project" value="UniProtKB-UniRule"/>
</dbReference>
<dbReference type="HAMAP" id="MF_01987">
    <property type="entry name" value="Ribokinase"/>
    <property type="match status" value="1"/>
</dbReference>
<dbReference type="InterPro" id="IPR002139">
    <property type="entry name" value="Ribo/fructo_kinase"/>
</dbReference>
<dbReference type="SUPFAM" id="SSF53613">
    <property type="entry name" value="Ribokinase-like"/>
    <property type="match status" value="1"/>
</dbReference>
<feature type="binding site" evidence="9">
    <location>
        <position position="287"/>
    </location>
    <ligand>
        <name>K(+)</name>
        <dbReference type="ChEBI" id="CHEBI:29103"/>
    </ligand>
</feature>
<dbReference type="Gene3D" id="3.40.1190.20">
    <property type="match status" value="1"/>
</dbReference>
<feature type="domain" description="Carbohydrate kinase PfkB" evidence="10">
    <location>
        <begin position="6"/>
        <end position="333"/>
    </location>
</feature>
<dbReference type="GO" id="GO:0004747">
    <property type="term" value="F:ribokinase activity"/>
    <property type="evidence" value="ECO:0007669"/>
    <property type="project" value="UniProtKB-UniRule"/>
</dbReference>
<evidence type="ECO:0000256" key="4">
    <source>
        <dbReference type="ARBA" id="ARBA00022777"/>
    </source>
</evidence>
<evidence type="ECO:0000256" key="2">
    <source>
        <dbReference type="ARBA" id="ARBA00022723"/>
    </source>
</evidence>
<keyword evidence="5 9" id="KW-0067">ATP-binding</keyword>
<keyword evidence="3 9" id="KW-0547">Nucleotide-binding</keyword>
<evidence type="ECO:0000313" key="11">
    <source>
        <dbReference type="EMBL" id="GMM38999.1"/>
    </source>
</evidence>
<dbReference type="InterPro" id="IPR029056">
    <property type="entry name" value="Ribokinase-like"/>
</dbReference>
<comment type="activity regulation">
    <text evidence="9">Activated by a monovalent cation that binds near, but not in, the active site. The most likely occupant of the site in vivo is potassium. Ion binding induces a conformational change that may alter substrate affinity.</text>
</comment>
<feature type="binding site" evidence="9">
    <location>
        <position position="331"/>
    </location>
    <ligand>
        <name>K(+)</name>
        <dbReference type="ChEBI" id="CHEBI:29103"/>
    </ligand>
</feature>
<dbReference type="CDD" id="cd01174">
    <property type="entry name" value="ribokinase"/>
    <property type="match status" value="1"/>
</dbReference>
<comment type="similarity">
    <text evidence="9">Belongs to the carbohydrate kinase PfkB family. Ribokinase subfamily.</text>
</comment>
<feature type="binding site" evidence="9">
    <location>
        <position position="327"/>
    </location>
    <ligand>
        <name>K(+)</name>
        <dbReference type="ChEBI" id="CHEBI:29103"/>
    </ligand>
</feature>
<keyword evidence="9" id="KW-0963">Cytoplasm</keyword>
<evidence type="ECO:0000256" key="6">
    <source>
        <dbReference type="ARBA" id="ARBA00022842"/>
    </source>
</evidence>
<evidence type="ECO:0000256" key="5">
    <source>
        <dbReference type="ARBA" id="ARBA00022840"/>
    </source>
</evidence>
<organism evidence="11 12">
    <name type="scientific">Saccharomycopsis crataegensis</name>
    <dbReference type="NCBI Taxonomy" id="43959"/>
    <lineage>
        <taxon>Eukaryota</taxon>
        <taxon>Fungi</taxon>
        <taxon>Dikarya</taxon>
        <taxon>Ascomycota</taxon>
        <taxon>Saccharomycotina</taxon>
        <taxon>Saccharomycetes</taxon>
        <taxon>Saccharomycopsidaceae</taxon>
        <taxon>Saccharomycopsis</taxon>
    </lineage>
</organism>
<evidence type="ECO:0000256" key="8">
    <source>
        <dbReference type="ARBA" id="ARBA00023277"/>
    </source>
</evidence>
<comment type="caution">
    <text evidence="9">Lacks conserved residue(s) required for the propagation of feature annotation.</text>
</comment>
<feature type="binding site" evidence="9">
    <location>
        <position position="325"/>
    </location>
    <ligand>
        <name>K(+)</name>
        <dbReference type="ChEBI" id="CHEBI:29103"/>
    </ligand>
</feature>
<dbReference type="GO" id="GO:0019303">
    <property type="term" value="P:D-ribose catabolic process"/>
    <property type="evidence" value="ECO:0007669"/>
    <property type="project" value="UniProtKB-UniRule"/>
</dbReference>
<keyword evidence="1 9" id="KW-0808">Transferase</keyword>
<keyword evidence="6 9" id="KW-0460">Magnesium</keyword>
<dbReference type="PANTHER" id="PTHR10584">
    <property type="entry name" value="SUGAR KINASE"/>
    <property type="match status" value="1"/>
</dbReference>
<comment type="catalytic activity">
    <reaction evidence="9">
        <text>D-ribose + ATP = D-ribose 5-phosphate + ADP + H(+)</text>
        <dbReference type="Rhea" id="RHEA:13697"/>
        <dbReference type="ChEBI" id="CHEBI:15378"/>
        <dbReference type="ChEBI" id="CHEBI:30616"/>
        <dbReference type="ChEBI" id="CHEBI:47013"/>
        <dbReference type="ChEBI" id="CHEBI:78346"/>
        <dbReference type="ChEBI" id="CHEBI:456216"/>
        <dbReference type="EC" id="2.7.1.15"/>
    </reaction>
</comment>
<dbReference type="PANTHER" id="PTHR10584:SF166">
    <property type="entry name" value="RIBOKINASE"/>
    <property type="match status" value="1"/>
</dbReference>
<evidence type="ECO:0000256" key="3">
    <source>
        <dbReference type="ARBA" id="ARBA00022741"/>
    </source>
</evidence>
<keyword evidence="12" id="KW-1185">Reference proteome</keyword>
<feature type="binding site" evidence="9">
    <location>
        <begin position="252"/>
        <end position="257"/>
    </location>
    <ligand>
        <name>ATP</name>
        <dbReference type="ChEBI" id="CHEBI:30616"/>
    </ligand>
</feature>
<keyword evidence="7 9" id="KW-0630">Potassium</keyword>
<comment type="function">
    <text evidence="9">Catalyzes the phosphorylation of ribose at O-5 in a reaction requiring ATP and magnesium. The resulting D-ribose-5-phosphate can then be used either for sythesis of nucleotides, histidine, and tryptophan, or as a component of the pentose phosphate pathway.</text>
</comment>
<feature type="binding site" evidence="9">
    <location>
        <position position="285"/>
    </location>
    <ligand>
        <name>K(+)</name>
        <dbReference type="ChEBI" id="CHEBI:29103"/>
    </ligand>
</feature>
<keyword evidence="4 9" id="KW-0418">Kinase</keyword>
<evidence type="ECO:0000259" key="10">
    <source>
        <dbReference type="Pfam" id="PF00294"/>
    </source>
</evidence>
<name>A0AAV5QWT3_9ASCO</name>
<sequence>MTKTILTVIGSLNYDLVTFTSRVPQGGETIKADSFETHTGGKGFNEALALGRLLPSTVKNNDTYTVRMIGKVGDDSFGTELLDSLKKEAVDISEVTVENGVRTGVATILVESDGENRILIAGGANDLLTPSNSDFDKYFPAHDSQKQQFVMLQNEFPYFVQTINWIKTNRPNIQIAYNPSPMKKVPGDYLKNVDLLIVNEIESQQILESLDIPNDVPNSFTTSNDKVEYYENVARKLLPKINSSGVNLVIITLGSMGVLFITTRDGTPKVEFLKSRTVAKENVIDTTGAGDTFFGSVVSQLSLNREAYGDAIKFATVASALAIQKKGAGDSIPSYENVTQHLQ</sequence>
<dbReference type="AlphaFoldDB" id="A0AAV5QWT3"/>
<evidence type="ECO:0000256" key="1">
    <source>
        <dbReference type="ARBA" id="ARBA00022679"/>
    </source>
</evidence>
<dbReference type="Pfam" id="PF00294">
    <property type="entry name" value="PfkB"/>
    <property type="match status" value="1"/>
</dbReference>
<keyword evidence="8 9" id="KW-0119">Carbohydrate metabolism</keyword>
<feature type="binding site" evidence="9">
    <location>
        <position position="155"/>
    </location>
    <ligand>
        <name>substrate</name>
    </ligand>
</feature>
<feature type="binding site" evidence="9">
    <location>
        <begin position="41"/>
        <end position="45"/>
    </location>
    <ligand>
        <name>substrate</name>
    </ligand>
</feature>
<comment type="subunit">
    <text evidence="9">Homodimer.</text>
</comment>
<dbReference type="EMBL" id="BTFZ01000020">
    <property type="protein sequence ID" value="GMM38999.1"/>
    <property type="molecule type" value="Genomic_DNA"/>
</dbReference>
<dbReference type="InterPro" id="IPR011611">
    <property type="entry name" value="PfkB_dom"/>
</dbReference>
<comment type="pathway">
    <text evidence="9">Carbohydrate metabolism; D-ribose degradation; D-ribose 5-phosphate from beta-D-ribopyranose: step 2/2.</text>
</comment>
<feature type="binding site" evidence="9">
    <location>
        <position position="199"/>
    </location>
    <ligand>
        <name>ATP</name>
        <dbReference type="ChEBI" id="CHEBI:30616"/>
    </ligand>
</feature>
<feature type="binding site" evidence="9">
    <location>
        <begin position="13"/>
        <end position="15"/>
    </location>
    <ligand>
        <name>substrate</name>
    </ligand>
</feature>
<keyword evidence="2 9" id="KW-0479">Metal-binding</keyword>
<dbReference type="GO" id="GO:0046872">
    <property type="term" value="F:metal ion binding"/>
    <property type="evidence" value="ECO:0007669"/>
    <property type="project" value="UniProtKB-KW"/>
</dbReference>
<proteinExistence type="inferred from homology"/>
<evidence type="ECO:0000256" key="9">
    <source>
        <dbReference type="HAMAP-Rule" id="MF_03215"/>
    </source>
</evidence>
<dbReference type="GO" id="GO:0005634">
    <property type="term" value="C:nucleus"/>
    <property type="evidence" value="ECO:0007669"/>
    <property type="project" value="UniProtKB-SubCell"/>
</dbReference>
<dbReference type="GO" id="GO:0005737">
    <property type="term" value="C:cytoplasm"/>
    <property type="evidence" value="ECO:0007669"/>
    <property type="project" value="UniProtKB-SubCell"/>
</dbReference>
<keyword evidence="9" id="KW-0539">Nucleus</keyword>
<accession>A0AAV5QWT3</accession>
<gene>
    <name evidence="9" type="primary">RBK1</name>
    <name evidence="11" type="ORF">DASC09_063380</name>
</gene>
<comment type="cofactor">
    <cofactor evidence="9">
        <name>Mg(2+)</name>
        <dbReference type="ChEBI" id="CHEBI:18420"/>
    </cofactor>
    <text evidence="9">Requires a divalent cation, most likely magnesium in vivo, as an electrophilic catalyst to aid phosphoryl group transfer. It is the chelate of the metal and the nucleotide that is the actual substrate.</text>
</comment>
<feature type="binding site" evidence="9">
    <location>
        <position position="291"/>
    </location>
    <ligand>
        <name>substrate</name>
    </ligand>
</feature>
<feature type="binding site" evidence="9">
    <location>
        <position position="322"/>
    </location>
    <ligand>
        <name>K(+)</name>
        <dbReference type="ChEBI" id="CHEBI:29103"/>
    </ligand>
</feature>
<protein>
    <recommendedName>
        <fullName evidence="9">Ribokinase</fullName>
        <shortName evidence="9">RK</shortName>
        <ecNumber evidence="9">2.7.1.15</ecNumber>
    </recommendedName>
</protein>
<comment type="subcellular location">
    <subcellularLocation>
        <location evidence="9">Cytoplasm</location>
    </subcellularLocation>
    <subcellularLocation>
        <location evidence="9">Nucleus</location>
    </subcellularLocation>
</comment>
<dbReference type="PRINTS" id="PR00990">
    <property type="entry name" value="RIBOKINASE"/>
</dbReference>
<feature type="binding site" evidence="9">
    <location>
        <begin position="290"/>
        <end position="291"/>
    </location>
    <ligand>
        <name>ATP</name>
        <dbReference type="ChEBI" id="CHEBI:30616"/>
    </ligand>
</feature>
<comment type="caution">
    <text evidence="11">The sequence shown here is derived from an EMBL/GenBank/DDBJ whole genome shotgun (WGS) entry which is preliminary data.</text>
</comment>
<feature type="active site" description="Proton acceptor" evidence="9">
    <location>
        <position position="291"/>
    </location>
</feature>
<evidence type="ECO:0000256" key="7">
    <source>
        <dbReference type="ARBA" id="ARBA00022958"/>
    </source>
</evidence>
<dbReference type="Proteomes" id="UP001360560">
    <property type="component" value="Unassembled WGS sequence"/>
</dbReference>